<evidence type="ECO:0000259" key="4">
    <source>
        <dbReference type="PROSITE" id="PS51840"/>
    </source>
</evidence>
<feature type="domain" description="Dilute" evidence="3">
    <location>
        <begin position="472"/>
        <end position="794"/>
    </location>
</feature>
<dbReference type="InterPro" id="IPR002710">
    <property type="entry name" value="Dilute_dom"/>
</dbReference>
<feature type="region of interest" description="Disordered" evidence="2">
    <location>
        <begin position="599"/>
        <end position="636"/>
    </location>
</feature>
<comment type="caution">
    <text evidence="5">The sequence shown here is derived from an EMBL/GenBank/DDBJ whole genome shotgun (WGS) entry which is preliminary data.</text>
</comment>
<name>A0A8J4USA3_9MYCE</name>
<evidence type="ECO:0000256" key="2">
    <source>
        <dbReference type="SAM" id="MobiDB-lite"/>
    </source>
</evidence>
<dbReference type="InterPro" id="IPR019448">
    <property type="entry name" value="NT-C2"/>
</dbReference>
<feature type="compositionally biased region" description="Low complexity" evidence="2">
    <location>
        <begin position="605"/>
        <end position="633"/>
    </location>
</feature>
<feature type="region of interest" description="Disordered" evidence="2">
    <location>
        <begin position="833"/>
        <end position="862"/>
    </location>
</feature>
<protein>
    <recommendedName>
        <fullName evidence="7">C2 NT-type domain-containing protein</fullName>
    </recommendedName>
</protein>
<evidence type="ECO:0000256" key="1">
    <source>
        <dbReference type="SAM" id="Coils"/>
    </source>
</evidence>
<dbReference type="EMBL" id="AJWJ01000207">
    <property type="protein sequence ID" value="KAF2073381.1"/>
    <property type="molecule type" value="Genomic_DNA"/>
</dbReference>
<accession>A0A8J4USA3</accession>
<keyword evidence="6" id="KW-1185">Reference proteome</keyword>
<dbReference type="OrthoDB" id="17956at2759"/>
<dbReference type="PANTHER" id="PTHR16027:SF6">
    <property type="entry name" value="DILUTE DOMAIN-CONTAINING PROTEIN"/>
    <property type="match status" value="1"/>
</dbReference>
<evidence type="ECO:0000313" key="5">
    <source>
        <dbReference type="EMBL" id="KAF2073381.1"/>
    </source>
</evidence>
<gene>
    <name evidence="5" type="ORF">CYY_005294</name>
</gene>
<evidence type="ECO:0008006" key="7">
    <source>
        <dbReference type="Google" id="ProtNLM"/>
    </source>
</evidence>
<dbReference type="InterPro" id="IPR052072">
    <property type="entry name" value="Vascular_dev_regulator"/>
</dbReference>
<reference evidence="5" key="1">
    <citation type="submission" date="2020-01" db="EMBL/GenBank/DDBJ databases">
        <title>Development of genomics and gene disruption for Polysphondylium violaceum indicates a role for the polyketide synthase stlB in stalk morphogenesis.</title>
        <authorList>
            <person name="Narita B."/>
            <person name="Kawabe Y."/>
            <person name="Kin K."/>
            <person name="Saito T."/>
            <person name="Gibbs R."/>
            <person name="Kuspa A."/>
            <person name="Muzny D."/>
            <person name="Queller D."/>
            <person name="Richards S."/>
            <person name="Strassman J."/>
            <person name="Sucgang R."/>
            <person name="Worley K."/>
            <person name="Schaap P."/>
        </authorList>
    </citation>
    <scope>NUCLEOTIDE SEQUENCE</scope>
    <source>
        <strain evidence="5">QSvi11</strain>
    </source>
</reference>
<proteinExistence type="predicted"/>
<dbReference type="PROSITE" id="PS51126">
    <property type="entry name" value="DILUTE"/>
    <property type="match status" value="1"/>
</dbReference>
<feature type="region of interest" description="Disordered" evidence="2">
    <location>
        <begin position="189"/>
        <end position="210"/>
    </location>
</feature>
<dbReference type="SMART" id="SM01132">
    <property type="entry name" value="DIL"/>
    <property type="match status" value="1"/>
</dbReference>
<evidence type="ECO:0000259" key="3">
    <source>
        <dbReference type="PROSITE" id="PS51126"/>
    </source>
</evidence>
<feature type="compositionally biased region" description="Acidic residues" evidence="2">
    <location>
        <begin position="201"/>
        <end position="210"/>
    </location>
</feature>
<feature type="coiled-coil region" evidence="1">
    <location>
        <begin position="314"/>
        <end position="384"/>
    </location>
</feature>
<keyword evidence="1" id="KW-0175">Coiled coil</keyword>
<organism evidence="5 6">
    <name type="scientific">Polysphondylium violaceum</name>
    <dbReference type="NCBI Taxonomy" id="133409"/>
    <lineage>
        <taxon>Eukaryota</taxon>
        <taxon>Amoebozoa</taxon>
        <taxon>Evosea</taxon>
        <taxon>Eumycetozoa</taxon>
        <taxon>Dictyostelia</taxon>
        <taxon>Dictyosteliales</taxon>
        <taxon>Dictyosteliaceae</taxon>
        <taxon>Polysphondylium</taxon>
    </lineage>
</organism>
<dbReference type="AlphaFoldDB" id="A0A8J4USA3"/>
<dbReference type="Pfam" id="PF01843">
    <property type="entry name" value="DIL"/>
    <property type="match status" value="1"/>
</dbReference>
<dbReference type="GO" id="GO:0051020">
    <property type="term" value="F:GTPase binding"/>
    <property type="evidence" value="ECO:0007669"/>
    <property type="project" value="TreeGrafter"/>
</dbReference>
<dbReference type="Proteomes" id="UP000695562">
    <property type="component" value="Unassembled WGS sequence"/>
</dbReference>
<dbReference type="PROSITE" id="PS51840">
    <property type="entry name" value="C2_NT"/>
    <property type="match status" value="1"/>
</dbReference>
<evidence type="ECO:0000313" key="6">
    <source>
        <dbReference type="Proteomes" id="UP000695562"/>
    </source>
</evidence>
<dbReference type="PANTHER" id="PTHR16027">
    <property type="entry name" value="DILUTE DOMAIN-CONTAINING PROTEIN YPR089W"/>
    <property type="match status" value="1"/>
</dbReference>
<sequence length="862" mass="97282">MKKSHKGKDKLKVKVEVLINKVINLKEYNGGSVFVYWRRGTSKSSGETSHVVVRNGEALFEEKISFESKFFIDPKSQKPDEKKLSLQLKEEKKKSTAKVLGKIELDLTSYMSSRGTSFVNLSFTKGVKPEPVISCSFNTIPIKFNDKPLQKVQSGKDSSKDPRIVRTFGGDDYFLDKTDSEISDTTVDTSLATNEMTSNDYSDDDLNDDLGESKKELKQEIDKLTKDVDALENENLEKFHKIKDYENEIETLRNQKKKLQDDLEDRDKTIENYQFEKEQFLTQQMNDVARLSSNDPDNEIELLMQEKIEKMAIIANQEKEITKLKKQIQKTTMSNTELGNISGTDLRTKYQSLQQECEQQEKRISELERENAELSERLNTSQMMGASKRRDSALAPDPVITTNKTSANSSGSIEELRRQSQAFKQELEEKTLVERTIFLAEPQFKGNLPVSGITLFDGLVSLGVLKDIKIGTRVFSGLNMALETTYKKCQNDNSLLAYWLSTSCLLLAKVKNKIEIDGLSNNNNDTSSNLSPITSFEYNMKAIIFKFYSKLVQNAYLKLSPILVSSILKHDILAFNSGKLSKRKSTTDIPSYLLASIGSPQQNGSSSATSPSSSTPLGVGKSAASANSPLNSAHSHHNIHHHINSLVSRNTTLDILQEFFEILRQNYVHPSLINQFFSQLFYYINSLLLNSLYNIPDLCSTVNGFQIKIELSKIQDWVSVSHLSITQLEPMIEAANLLVMDKELLSDPDTLNQVCPSVSMYHIKHFLKHFQPDRINSDPIPDTVFSAIERLISARQEPLPETLEFDTTFMQQLSLDFLTKDLQYGRERKEITNISSGSGMMGKSSISSNSSTPFTTSSGFKR</sequence>
<dbReference type="Pfam" id="PF10358">
    <property type="entry name" value="NT-C2"/>
    <property type="match status" value="1"/>
</dbReference>
<feature type="domain" description="C2 NT-type" evidence="4">
    <location>
        <begin position="3"/>
        <end position="141"/>
    </location>
</feature>